<feature type="transmembrane region" description="Helical" evidence="1">
    <location>
        <begin position="72"/>
        <end position="91"/>
    </location>
</feature>
<accession>A0AAD1XN16</accession>
<dbReference type="Proteomes" id="UP001295684">
    <property type="component" value="Unassembled WGS sequence"/>
</dbReference>
<dbReference type="GO" id="GO:0042392">
    <property type="term" value="F:sphingosine-1-phosphate phosphatase activity"/>
    <property type="evidence" value="ECO:0007669"/>
    <property type="project" value="TreeGrafter"/>
</dbReference>
<dbReference type="SUPFAM" id="SSF48317">
    <property type="entry name" value="Acid phosphatase/Vanadium-dependent haloperoxidase"/>
    <property type="match status" value="1"/>
</dbReference>
<sequence>MEILISEPAEHCSRCLTIVRKMDSCPRIALTEIGEDPAGALLNLVFMFASMFPFIAVLVIVVIAFKNHLAERLFIPLGIISVLFCEIVLKYTIKQNRPEGACSKSYGMPSGHSSFSVCFIIWSAYAYYMNLKKAWLPIFFLVAGIIVIISRVYLGYHTLLQVSMGSTVGLFLSTTYFYMIHYKTKLMKRSREIHLEEGISLVKESEIDNYHLLSNEAGYEMKKFL</sequence>
<comment type="caution">
    <text evidence="3">The sequence shown here is derived from an EMBL/GenBank/DDBJ whole genome shotgun (WGS) entry which is preliminary data.</text>
</comment>
<keyword evidence="1" id="KW-1133">Transmembrane helix</keyword>
<feature type="transmembrane region" description="Helical" evidence="1">
    <location>
        <begin position="160"/>
        <end position="180"/>
    </location>
</feature>
<gene>
    <name evidence="3" type="ORF">ECRASSUSDP1_LOCUS17292</name>
</gene>
<feature type="domain" description="Phosphatidic acid phosphatase type 2/haloperoxidase" evidence="2">
    <location>
        <begin position="72"/>
        <end position="177"/>
    </location>
</feature>
<dbReference type="EMBL" id="CAMPGE010017441">
    <property type="protein sequence ID" value="CAI2375926.1"/>
    <property type="molecule type" value="Genomic_DNA"/>
</dbReference>
<dbReference type="SMART" id="SM00014">
    <property type="entry name" value="acidPPc"/>
    <property type="match status" value="1"/>
</dbReference>
<organism evidence="3 4">
    <name type="scientific">Euplotes crassus</name>
    <dbReference type="NCBI Taxonomy" id="5936"/>
    <lineage>
        <taxon>Eukaryota</taxon>
        <taxon>Sar</taxon>
        <taxon>Alveolata</taxon>
        <taxon>Ciliophora</taxon>
        <taxon>Intramacronucleata</taxon>
        <taxon>Spirotrichea</taxon>
        <taxon>Hypotrichia</taxon>
        <taxon>Euplotida</taxon>
        <taxon>Euplotidae</taxon>
        <taxon>Moneuplotes</taxon>
    </lineage>
</organism>
<dbReference type="PANTHER" id="PTHR14969:SF13">
    <property type="entry name" value="AT30094P"/>
    <property type="match status" value="1"/>
</dbReference>
<proteinExistence type="predicted"/>
<evidence type="ECO:0000256" key="1">
    <source>
        <dbReference type="SAM" id="Phobius"/>
    </source>
</evidence>
<evidence type="ECO:0000259" key="2">
    <source>
        <dbReference type="SMART" id="SM00014"/>
    </source>
</evidence>
<dbReference type="InterPro" id="IPR000326">
    <property type="entry name" value="PAP2/HPO"/>
</dbReference>
<dbReference type="PANTHER" id="PTHR14969">
    <property type="entry name" value="SPHINGOSINE-1-PHOSPHATE PHOSPHOHYDROLASE"/>
    <property type="match status" value="1"/>
</dbReference>
<dbReference type="InterPro" id="IPR036938">
    <property type="entry name" value="PAP2/HPO_sf"/>
</dbReference>
<reference evidence="3" key="1">
    <citation type="submission" date="2023-07" db="EMBL/GenBank/DDBJ databases">
        <authorList>
            <consortium name="AG Swart"/>
            <person name="Singh M."/>
            <person name="Singh A."/>
            <person name="Seah K."/>
            <person name="Emmerich C."/>
        </authorList>
    </citation>
    <scope>NUCLEOTIDE SEQUENCE</scope>
    <source>
        <strain evidence="3">DP1</strain>
    </source>
</reference>
<keyword evidence="1" id="KW-0812">Transmembrane</keyword>
<protein>
    <recommendedName>
        <fullName evidence="2">Phosphatidic acid phosphatase type 2/haloperoxidase domain-containing protein</fullName>
    </recommendedName>
</protein>
<dbReference type="AlphaFoldDB" id="A0AAD1XN16"/>
<name>A0AAD1XN16_EUPCR</name>
<evidence type="ECO:0000313" key="3">
    <source>
        <dbReference type="EMBL" id="CAI2375926.1"/>
    </source>
</evidence>
<keyword evidence="1" id="KW-0472">Membrane</keyword>
<dbReference type="Gene3D" id="1.20.144.10">
    <property type="entry name" value="Phosphatidic acid phosphatase type 2/haloperoxidase"/>
    <property type="match status" value="1"/>
</dbReference>
<feature type="transmembrane region" description="Helical" evidence="1">
    <location>
        <begin position="111"/>
        <end position="128"/>
    </location>
</feature>
<dbReference type="Pfam" id="PF01569">
    <property type="entry name" value="PAP2"/>
    <property type="match status" value="1"/>
</dbReference>
<feature type="transmembrane region" description="Helical" evidence="1">
    <location>
        <begin position="135"/>
        <end position="154"/>
    </location>
</feature>
<feature type="transmembrane region" description="Helical" evidence="1">
    <location>
        <begin position="40"/>
        <end position="65"/>
    </location>
</feature>
<keyword evidence="4" id="KW-1185">Reference proteome</keyword>
<evidence type="ECO:0000313" key="4">
    <source>
        <dbReference type="Proteomes" id="UP001295684"/>
    </source>
</evidence>